<evidence type="ECO:0000313" key="4">
    <source>
        <dbReference type="Proteomes" id="UP000319756"/>
    </source>
</evidence>
<feature type="region of interest" description="Disordered" evidence="1">
    <location>
        <begin position="192"/>
        <end position="219"/>
    </location>
</feature>
<keyword evidence="2" id="KW-0812">Transmembrane</keyword>
<dbReference type="KEGG" id="sale:EPH95_00650"/>
<dbReference type="NCBIfam" id="TIGR02896">
    <property type="entry name" value="spore_III_AF"/>
    <property type="match status" value="1"/>
</dbReference>
<keyword evidence="2" id="KW-0472">Membrane</keyword>
<sequence>MSEFICENRFIYVRGRGSRQLNVFPRDHNYYHIRKLVVNGEVKGIAYFNEWITTLIVFLLIAVILELLLPTSTMKRYADLILGLIMMILILQPVFELLNREPETWFVWGDFQVTEGVDEMEIEIDEKKSEIQASHDAYISEQVGARLGSEAEDALEEDFDLGIKEISVSSHTELEVGVVVGEIDEQEAETVSVQPVEEISTDDATEPADSTRTVHDRQTEEVRARLAEVWQIDEESIDVSLEEEGLNE</sequence>
<feature type="transmembrane region" description="Helical" evidence="2">
    <location>
        <begin position="51"/>
        <end position="70"/>
    </location>
</feature>
<dbReference type="Proteomes" id="UP000319756">
    <property type="component" value="Chromosome"/>
</dbReference>
<feature type="transmembrane region" description="Helical" evidence="2">
    <location>
        <begin position="77"/>
        <end position="95"/>
    </location>
</feature>
<protein>
    <submittedName>
        <fullName evidence="3">Stage III sporulation protein AF</fullName>
    </submittedName>
</protein>
<proteinExistence type="predicted"/>
<evidence type="ECO:0000256" key="2">
    <source>
        <dbReference type="SAM" id="Phobius"/>
    </source>
</evidence>
<accession>A0A514LDH1</accession>
<gene>
    <name evidence="3" type="primary">spoIIIAF</name>
    <name evidence="3" type="ORF">EPH95_00650</name>
</gene>
<dbReference type="Pfam" id="PF09581">
    <property type="entry name" value="Spore_III_AF"/>
    <property type="match status" value="1"/>
</dbReference>
<keyword evidence="4" id="KW-1185">Reference proteome</keyword>
<evidence type="ECO:0000313" key="3">
    <source>
        <dbReference type="EMBL" id="QDI89864.1"/>
    </source>
</evidence>
<organism evidence="3 4">
    <name type="scientific">Salicibibacter halophilus</name>
    <dbReference type="NCBI Taxonomy" id="2502791"/>
    <lineage>
        <taxon>Bacteria</taxon>
        <taxon>Bacillati</taxon>
        <taxon>Bacillota</taxon>
        <taxon>Bacilli</taxon>
        <taxon>Bacillales</taxon>
        <taxon>Bacillaceae</taxon>
        <taxon>Salicibibacter</taxon>
    </lineage>
</organism>
<keyword evidence="2" id="KW-1133">Transmembrane helix</keyword>
<dbReference type="InterPro" id="IPR014245">
    <property type="entry name" value="Spore_III_AF"/>
</dbReference>
<dbReference type="AlphaFoldDB" id="A0A514LDH1"/>
<evidence type="ECO:0000256" key="1">
    <source>
        <dbReference type="SAM" id="MobiDB-lite"/>
    </source>
</evidence>
<dbReference type="EMBL" id="CP035485">
    <property type="protein sequence ID" value="QDI89864.1"/>
    <property type="molecule type" value="Genomic_DNA"/>
</dbReference>
<reference evidence="4" key="1">
    <citation type="submission" date="2019-01" db="EMBL/GenBank/DDBJ databases">
        <title>Genomic analysis of Salicibibacter sp. NKC3-5.</title>
        <authorList>
            <person name="Oh Y.J."/>
        </authorList>
    </citation>
    <scope>NUCLEOTIDE SEQUENCE [LARGE SCALE GENOMIC DNA]</scope>
    <source>
        <strain evidence="4">NKC3-5</strain>
    </source>
</reference>
<name>A0A514LDH1_9BACI</name>